<dbReference type="AlphaFoldDB" id="A0A1G8RIB0"/>
<dbReference type="EMBL" id="FNDU01000028">
    <property type="protein sequence ID" value="SDJ16718.1"/>
    <property type="molecule type" value="Genomic_DNA"/>
</dbReference>
<dbReference type="OrthoDB" id="2973490at2"/>
<evidence type="ECO:0000313" key="2">
    <source>
        <dbReference type="EMBL" id="SDJ16718.1"/>
    </source>
</evidence>
<keyword evidence="3" id="KW-1185">Reference proteome</keyword>
<organism evidence="2 3">
    <name type="scientific">Alteribacillus bidgolensis</name>
    <dbReference type="NCBI Taxonomy" id="930129"/>
    <lineage>
        <taxon>Bacteria</taxon>
        <taxon>Bacillati</taxon>
        <taxon>Bacillota</taxon>
        <taxon>Bacilli</taxon>
        <taxon>Bacillales</taxon>
        <taxon>Bacillaceae</taxon>
        <taxon>Alteribacillus</taxon>
    </lineage>
</organism>
<evidence type="ECO:0000313" key="3">
    <source>
        <dbReference type="Proteomes" id="UP000199017"/>
    </source>
</evidence>
<gene>
    <name evidence="2" type="ORF">SAMN05216352_1282</name>
</gene>
<evidence type="ECO:0008006" key="4">
    <source>
        <dbReference type="Google" id="ProtNLM"/>
    </source>
</evidence>
<feature type="compositionally biased region" description="Basic and acidic residues" evidence="1">
    <location>
        <begin position="1"/>
        <end position="16"/>
    </location>
</feature>
<proteinExistence type="predicted"/>
<name>A0A1G8RIB0_9BACI</name>
<accession>A0A1G8RIB0</accession>
<protein>
    <recommendedName>
        <fullName evidence="4">DUF4025 domain-containing protein</fullName>
    </recommendedName>
</protein>
<dbReference type="RefSeq" id="WP_091588278.1">
    <property type="nucleotide sequence ID" value="NZ_FNDU01000028.1"/>
</dbReference>
<sequence length="62" mass="7041">MNRGQTRNENHKDKARLAQTPDRGIDNNDIESNYAQEPGDIAAVNTESKEVEEMNQSNQRPD</sequence>
<reference evidence="2 3" key="1">
    <citation type="submission" date="2016-10" db="EMBL/GenBank/DDBJ databases">
        <authorList>
            <person name="de Groot N.N."/>
        </authorList>
    </citation>
    <scope>NUCLEOTIDE SEQUENCE [LARGE SCALE GENOMIC DNA]</scope>
    <source>
        <strain evidence="3">P4B,CCM 7963,CECT 7998,DSM 25260,IBRC-M 10614,KCTC 13821</strain>
    </source>
</reference>
<evidence type="ECO:0000256" key="1">
    <source>
        <dbReference type="SAM" id="MobiDB-lite"/>
    </source>
</evidence>
<feature type="region of interest" description="Disordered" evidence="1">
    <location>
        <begin position="1"/>
        <end position="41"/>
    </location>
</feature>
<dbReference type="Proteomes" id="UP000199017">
    <property type="component" value="Unassembled WGS sequence"/>
</dbReference>